<keyword evidence="3" id="KW-0808">Transferase</keyword>
<dbReference type="Pfam" id="PF07714">
    <property type="entry name" value="PK_Tyr_Ser-Thr"/>
    <property type="match status" value="1"/>
</dbReference>
<feature type="compositionally biased region" description="Low complexity" evidence="9">
    <location>
        <begin position="18"/>
        <end position="34"/>
    </location>
</feature>
<dbReference type="InterPro" id="IPR001245">
    <property type="entry name" value="Ser-Thr/Tyr_kinase_cat_dom"/>
</dbReference>
<protein>
    <recommendedName>
        <fullName evidence="1">non-specific serine/threonine protein kinase</fullName>
        <ecNumber evidence="1">2.7.11.1</ecNumber>
    </recommendedName>
</protein>
<feature type="region of interest" description="Disordered" evidence="9">
    <location>
        <begin position="18"/>
        <end position="39"/>
    </location>
</feature>
<keyword evidence="2" id="KW-0723">Serine/threonine-protein kinase</keyword>
<feature type="signal peptide" evidence="10">
    <location>
        <begin position="1"/>
        <end position="18"/>
    </location>
</feature>
<keyword evidence="6" id="KW-0067">ATP-binding</keyword>
<evidence type="ECO:0000259" key="11">
    <source>
        <dbReference type="PROSITE" id="PS50011"/>
    </source>
</evidence>
<feature type="domain" description="Protein kinase" evidence="11">
    <location>
        <begin position="153"/>
        <end position="421"/>
    </location>
</feature>
<evidence type="ECO:0000256" key="1">
    <source>
        <dbReference type="ARBA" id="ARBA00012513"/>
    </source>
</evidence>
<keyword evidence="4" id="KW-0547">Nucleotide-binding</keyword>
<dbReference type="SUPFAM" id="SSF56112">
    <property type="entry name" value="Protein kinase-like (PK-like)"/>
    <property type="match status" value="1"/>
</dbReference>
<sequence length="422" mass="48154">MFDSLLWVLHHFITHYTGQTTQGDTNDGDGANQASDSKQDTDLPLRVYPIYLSKALWGTETPDRNGASSSTDIQPEEECGGLRWLRNLFGSCSQQQSPPEPRPSTSHDPPQSDEMPLPAYFQVRKFQYYTYFWITNQYPEFIENEAMYFESEYSPKKKLGQGRYGAVYLATKNSNGMEVAYKSIPKPDVREYTLESTIPHICHLRNSLVLSEEQSAVQCMSSRPPNLSVPYELALQMYLSRPGYDNPYVPGIIDYIVLKNEYIVVMEYLGGSWATLSSYLMERKHLDVIKSRNIIREIVNGMKYLKQHGILHDDVHGWEAGKSVPLKFPDLLSTSSDYKAGFNELHSMQNLGYLLYMIITGKSPYIEDLNYGEFIREAILPDPDSSKFELQVLGKRLTTALIELDSNQAPSIEAILEHPFFD</sequence>
<dbReference type="InterPro" id="IPR051138">
    <property type="entry name" value="PIM_Ser/Thr_kinase"/>
</dbReference>
<organism evidence="12 13">
    <name type="scientific">Batrachochytrium salamandrivorans</name>
    <dbReference type="NCBI Taxonomy" id="1357716"/>
    <lineage>
        <taxon>Eukaryota</taxon>
        <taxon>Fungi</taxon>
        <taxon>Fungi incertae sedis</taxon>
        <taxon>Chytridiomycota</taxon>
        <taxon>Chytridiomycota incertae sedis</taxon>
        <taxon>Chytridiomycetes</taxon>
        <taxon>Rhizophydiales</taxon>
        <taxon>Rhizophydiales incertae sedis</taxon>
        <taxon>Batrachochytrium</taxon>
    </lineage>
</organism>
<dbReference type="Gene3D" id="1.10.510.10">
    <property type="entry name" value="Transferase(Phosphotransferase) domain 1"/>
    <property type="match status" value="1"/>
</dbReference>
<reference evidence="12 13" key="1">
    <citation type="submission" date="2021-02" db="EMBL/GenBank/DDBJ databases">
        <title>Variation within the Batrachochytrium salamandrivorans European outbreak.</title>
        <authorList>
            <person name="Kelly M."/>
            <person name="Pasmans F."/>
            <person name="Shea T.P."/>
            <person name="Munoz J.F."/>
            <person name="Carranza S."/>
            <person name="Cuomo C.A."/>
            <person name="Martel A."/>
        </authorList>
    </citation>
    <scope>NUCLEOTIDE SEQUENCE [LARGE SCALE GENOMIC DNA]</scope>
    <source>
        <strain evidence="12 13">AMFP18/2</strain>
    </source>
</reference>
<evidence type="ECO:0000256" key="9">
    <source>
        <dbReference type="SAM" id="MobiDB-lite"/>
    </source>
</evidence>
<dbReference type="PANTHER" id="PTHR22984">
    <property type="entry name" value="SERINE/THREONINE-PROTEIN KINASE PIM"/>
    <property type="match status" value="1"/>
</dbReference>
<comment type="catalytic activity">
    <reaction evidence="7">
        <text>L-threonyl-[protein] + ATP = O-phospho-L-threonyl-[protein] + ADP + H(+)</text>
        <dbReference type="Rhea" id="RHEA:46608"/>
        <dbReference type="Rhea" id="RHEA-COMP:11060"/>
        <dbReference type="Rhea" id="RHEA-COMP:11605"/>
        <dbReference type="ChEBI" id="CHEBI:15378"/>
        <dbReference type="ChEBI" id="CHEBI:30013"/>
        <dbReference type="ChEBI" id="CHEBI:30616"/>
        <dbReference type="ChEBI" id="CHEBI:61977"/>
        <dbReference type="ChEBI" id="CHEBI:456216"/>
        <dbReference type="EC" id="2.7.11.1"/>
    </reaction>
</comment>
<evidence type="ECO:0000256" key="2">
    <source>
        <dbReference type="ARBA" id="ARBA00022527"/>
    </source>
</evidence>
<feature type="chain" id="PRO_5045796511" description="non-specific serine/threonine protein kinase" evidence="10">
    <location>
        <begin position="19"/>
        <end position="422"/>
    </location>
</feature>
<keyword evidence="13" id="KW-1185">Reference proteome</keyword>
<keyword evidence="5" id="KW-0418">Kinase</keyword>
<dbReference type="EC" id="2.7.11.1" evidence="1"/>
<dbReference type="PANTHER" id="PTHR22984:SF11">
    <property type="entry name" value="AURORA KINASE-RELATED"/>
    <property type="match status" value="1"/>
</dbReference>
<dbReference type="SMART" id="SM00220">
    <property type="entry name" value="S_TKc"/>
    <property type="match status" value="1"/>
</dbReference>
<evidence type="ECO:0000256" key="3">
    <source>
        <dbReference type="ARBA" id="ARBA00022679"/>
    </source>
</evidence>
<dbReference type="PROSITE" id="PS50011">
    <property type="entry name" value="PROTEIN_KINASE_DOM"/>
    <property type="match status" value="1"/>
</dbReference>
<evidence type="ECO:0000256" key="5">
    <source>
        <dbReference type="ARBA" id="ARBA00022777"/>
    </source>
</evidence>
<evidence type="ECO:0000313" key="12">
    <source>
        <dbReference type="EMBL" id="KAH6595395.1"/>
    </source>
</evidence>
<dbReference type="InterPro" id="IPR011009">
    <property type="entry name" value="Kinase-like_dom_sf"/>
</dbReference>
<evidence type="ECO:0000256" key="6">
    <source>
        <dbReference type="ARBA" id="ARBA00022840"/>
    </source>
</evidence>
<feature type="region of interest" description="Disordered" evidence="9">
    <location>
        <begin position="92"/>
        <end position="116"/>
    </location>
</feature>
<keyword evidence="10" id="KW-0732">Signal</keyword>
<dbReference type="Gene3D" id="3.30.200.20">
    <property type="entry name" value="Phosphorylase Kinase, domain 1"/>
    <property type="match status" value="1"/>
</dbReference>
<dbReference type="EMBL" id="JAFCIX010000310">
    <property type="protein sequence ID" value="KAH6595395.1"/>
    <property type="molecule type" value="Genomic_DNA"/>
</dbReference>
<evidence type="ECO:0000256" key="10">
    <source>
        <dbReference type="SAM" id="SignalP"/>
    </source>
</evidence>
<accession>A0ABQ8FBJ5</accession>
<evidence type="ECO:0000256" key="8">
    <source>
        <dbReference type="ARBA" id="ARBA00048679"/>
    </source>
</evidence>
<evidence type="ECO:0000256" key="7">
    <source>
        <dbReference type="ARBA" id="ARBA00047899"/>
    </source>
</evidence>
<comment type="catalytic activity">
    <reaction evidence="8">
        <text>L-seryl-[protein] + ATP = O-phospho-L-seryl-[protein] + ADP + H(+)</text>
        <dbReference type="Rhea" id="RHEA:17989"/>
        <dbReference type="Rhea" id="RHEA-COMP:9863"/>
        <dbReference type="Rhea" id="RHEA-COMP:11604"/>
        <dbReference type="ChEBI" id="CHEBI:15378"/>
        <dbReference type="ChEBI" id="CHEBI:29999"/>
        <dbReference type="ChEBI" id="CHEBI:30616"/>
        <dbReference type="ChEBI" id="CHEBI:83421"/>
        <dbReference type="ChEBI" id="CHEBI:456216"/>
        <dbReference type="EC" id="2.7.11.1"/>
    </reaction>
</comment>
<dbReference type="InterPro" id="IPR000719">
    <property type="entry name" value="Prot_kinase_dom"/>
</dbReference>
<evidence type="ECO:0000256" key="4">
    <source>
        <dbReference type="ARBA" id="ARBA00022741"/>
    </source>
</evidence>
<gene>
    <name evidence="12" type="ORF">BASA50_005913</name>
</gene>
<name>A0ABQ8FBJ5_9FUNG</name>
<comment type="caution">
    <text evidence="12">The sequence shown here is derived from an EMBL/GenBank/DDBJ whole genome shotgun (WGS) entry which is preliminary data.</text>
</comment>
<evidence type="ECO:0000313" key="13">
    <source>
        <dbReference type="Proteomes" id="UP001648503"/>
    </source>
</evidence>
<dbReference type="Proteomes" id="UP001648503">
    <property type="component" value="Unassembled WGS sequence"/>
</dbReference>
<proteinExistence type="predicted"/>